<accession>A0A8J3QZX7</accession>
<protein>
    <recommendedName>
        <fullName evidence="4">Shikimate kinase</fullName>
    </recommendedName>
</protein>
<dbReference type="Proteomes" id="UP000642748">
    <property type="component" value="Unassembled WGS sequence"/>
</dbReference>
<sequence length="199" mass="22328">MKRVLLTGMSGTDKSTVIEELAARGYKAVDTDYHGLSELVDVPDDDPTALAPGQDWLWREDRIQQLLSTHDVDVLFLGGCAPKPGKVLPTDRPHHPADRTRTRHRREADHQTDQSLRQAAPRTGPRTAPPAHHRAAPQTRRRPGDRHQRPLDHVVAMILRHVQAPAPGLPNPEKIIDMRLHNDPGLEYQRGFAPARRGM</sequence>
<dbReference type="EMBL" id="BONZ01000096">
    <property type="protein sequence ID" value="GIH20430.1"/>
    <property type="molecule type" value="Genomic_DNA"/>
</dbReference>
<feature type="compositionally biased region" description="Low complexity" evidence="1">
    <location>
        <begin position="119"/>
        <end position="130"/>
    </location>
</feature>
<gene>
    <name evidence="2" type="ORF">Raf01_86020</name>
</gene>
<organism evidence="2 3">
    <name type="scientific">Rugosimonospora africana</name>
    <dbReference type="NCBI Taxonomy" id="556532"/>
    <lineage>
        <taxon>Bacteria</taxon>
        <taxon>Bacillati</taxon>
        <taxon>Actinomycetota</taxon>
        <taxon>Actinomycetes</taxon>
        <taxon>Micromonosporales</taxon>
        <taxon>Micromonosporaceae</taxon>
        <taxon>Rugosimonospora</taxon>
    </lineage>
</organism>
<dbReference type="AlphaFoldDB" id="A0A8J3QZX7"/>
<reference evidence="2" key="1">
    <citation type="submission" date="2021-01" db="EMBL/GenBank/DDBJ databases">
        <title>Whole genome shotgun sequence of Rugosimonospora africana NBRC 104875.</title>
        <authorList>
            <person name="Komaki H."/>
            <person name="Tamura T."/>
        </authorList>
    </citation>
    <scope>NUCLEOTIDE SEQUENCE</scope>
    <source>
        <strain evidence="2">NBRC 104875</strain>
    </source>
</reference>
<keyword evidence="3" id="KW-1185">Reference proteome</keyword>
<evidence type="ECO:0008006" key="4">
    <source>
        <dbReference type="Google" id="ProtNLM"/>
    </source>
</evidence>
<evidence type="ECO:0000256" key="1">
    <source>
        <dbReference type="SAM" id="MobiDB-lite"/>
    </source>
</evidence>
<evidence type="ECO:0000313" key="2">
    <source>
        <dbReference type="EMBL" id="GIH20430.1"/>
    </source>
</evidence>
<evidence type="ECO:0000313" key="3">
    <source>
        <dbReference type="Proteomes" id="UP000642748"/>
    </source>
</evidence>
<name>A0A8J3QZX7_9ACTN</name>
<dbReference type="InterPro" id="IPR027417">
    <property type="entry name" value="P-loop_NTPase"/>
</dbReference>
<proteinExistence type="predicted"/>
<comment type="caution">
    <text evidence="2">The sequence shown here is derived from an EMBL/GenBank/DDBJ whole genome shotgun (WGS) entry which is preliminary data.</text>
</comment>
<feature type="region of interest" description="Disordered" evidence="1">
    <location>
        <begin position="82"/>
        <end position="148"/>
    </location>
</feature>
<dbReference type="SUPFAM" id="SSF52540">
    <property type="entry name" value="P-loop containing nucleoside triphosphate hydrolases"/>
    <property type="match status" value="1"/>
</dbReference>
<feature type="compositionally biased region" description="Basic residues" evidence="1">
    <location>
        <begin position="131"/>
        <end position="144"/>
    </location>
</feature>
<feature type="compositionally biased region" description="Basic and acidic residues" evidence="1">
    <location>
        <begin position="89"/>
        <end position="112"/>
    </location>
</feature>